<evidence type="ECO:0000313" key="4">
    <source>
        <dbReference type="Proteomes" id="UP001446871"/>
    </source>
</evidence>
<dbReference type="InterPro" id="IPR036770">
    <property type="entry name" value="Ankyrin_rpt-contain_sf"/>
</dbReference>
<name>A0ABR1WF77_9PEZI</name>
<dbReference type="InterPro" id="IPR002110">
    <property type="entry name" value="Ankyrin_rpt"/>
</dbReference>
<comment type="caution">
    <text evidence="3">The sequence shown here is derived from an EMBL/GenBank/DDBJ whole genome shotgun (WGS) entry which is preliminary data.</text>
</comment>
<dbReference type="Gene3D" id="1.25.40.20">
    <property type="entry name" value="Ankyrin repeat-containing domain"/>
    <property type="match status" value="1"/>
</dbReference>
<accession>A0ABR1WF77</accession>
<protein>
    <recommendedName>
        <fullName evidence="5">Ankyrin</fullName>
    </recommendedName>
</protein>
<proteinExistence type="predicted"/>
<dbReference type="EMBL" id="JAQQWM010000001">
    <property type="protein sequence ID" value="KAK8082169.1"/>
    <property type="molecule type" value="Genomic_DNA"/>
</dbReference>
<organism evidence="3 4">
    <name type="scientific">Apiospora saccharicola</name>
    <dbReference type="NCBI Taxonomy" id="335842"/>
    <lineage>
        <taxon>Eukaryota</taxon>
        <taxon>Fungi</taxon>
        <taxon>Dikarya</taxon>
        <taxon>Ascomycota</taxon>
        <taxon>Pezizomycotina</taxon>
        <taxon>Sordariomycetes</taxon>
        <taxon>Xylariomycetidae</taxon>
        <taxon>Amphisphaeriales</taxon>
        <taxon>Apiosporaceae</taxon>
        <taxon>Apiospora</taxon>
    </lineage>
</organism>
<gene>
    <name evidence="3" type="ORF">PG996_000950</name>
</gene>
<dbReference type="SUPFAM" id="SSF48403">
    <property type="entry name" value="Ankyrin repeat"/>
    <property type="match status" value="1"/>
</dbReference>
<evidence type="ECO:0000313" key="3">
    <source>
        <dbReference type="EMBL" id="KAK8082169.1"/>
    </source>
</evidence>
<keyword evidence="1" id="KW-0040">ANK repeat</keyword>
<feature type="compositionally biased region" description="Acidic residues" evidence="2">
    <location>
        <begin position="441"/>
        <end position="450"/>
    </location>
</feature>
<dbReference type="SMART" id="SM00248">
    <property type="entry name" value="ANK"/>
    <property type="match status" value="2"/>
</dbReference>
<dbReference type="PROSITE" id="PS50088">
    <property type="entry name" value="ANK_REPEAT"/>
    <property type="match status" value="1"/>
</dbReference>
<keyword evidence="4" id="KW-1185">Reference proteome</keyword>
<dbReference type="Proteomes" id="UP001446871">
    <property type="component" value="Unassembled WGS sequence"/>
</dbReference>
<feature type="repeat" description="ANK" evidence="1">
    <location>
        <begin position="98"/>
        <end position="130"/>
    </location>
</feature>
<evidence type="ECO:0000256" key="1">
    <source>
        <dbReference type="PROSITE-ProRule" id="PRU00023"/>
    </source>
</evidence>
<reference evidence="3 4" key="1">
    <citation type="submission" date="2023-01" db="EMBL/GenBank/DDBJ databases">
        <title>Analysis of 21 Apiospora genomes using comparative genomics revels a genus with tremendous synthesis potential of carbohydrate active enzymes and secondary metabolites.</title>
        <authorList>
            <person name="Sorensen T."/>
        </authorList>
    </citation>
    <scope>NUCLEOTIDE SEQUENCE [LARGE SCALE GENOMIC DNA]</scope>
    <source>
        <strain evidence="3 4">CBS 83171</strain>
    </source>
</reference>
<dbReference type="Pfam" id="PF13606">
    <property type="entry name" value="Ank_3"/>
    <property type="match status" value="1"/>
</dbReference>
<feature type="region of interest" description="Disordered" evidence="2">
    <location>
        <begin position="435"/>
        <end position="480"/>
    </location>
</feature>
<evidence type="ECO:0000256" key="2">
    <source>
        <dbReference type="SAM" id="MobiDB-lite"/>
    </source>
</evidence>
<sequence>MNTRARRVPPYNNPRFRLEDVPSLFLATNDDDVQHAIVDDQADVFQVFQGYNALQWHCDAVSTSPSLIWALIEYGIDVNALDQHKLPPNADPRHPPIIHRTALGYACRNGNVKAVRTLLQLGANPQGSPEVPLETPSGSIPRPKYPSPLQDLLNHQLDGPTGSCPFLIHLKDSHDTADDSDDDVPLLYQRQLRGLKRMHGPSTGSVQDNVQPACAYCSYGFNVHEAARVRGTDELKAITSHAQKLYAGQLLLAGMRILKCAMLLLQYLGSNLAAEQLAKGHDATLPSPIDCLLRSVWHFLGPSMLCWRDRFAERFHGLDPATLTRRELVQFAAQDPSVLVPDLQPWANLVIHASLASRRGSGDDDYEIVGHKGVQRIFALLERHPMLNRFPEGQFSDVTFSILAVGLRRKSSPPPRPQPIVITIKKQEVKKLEVKRAEEVKQDDDDDSGDSDGSGITVVFDDNGEPVQLPRQLAKEYRRA</sequence>
<evidence type="ECO:0008006" key="5">
    <source>
        <dbReference type="Google" id="ProtNLM"/>
    </source>
</evidence>